<feature type="compositionally biased region" description="Basic and acidic residues" evidence="1">
    <location>
        <begin position="82"/>
        <end position="94"/>
    </location>
</feature>
<gene>
    <name evidence="2" type="ORF">OC846_002316</name>
</gene>
<comment type="caution">
    <text evidence="2">The sequence shown here is derived from an EMBL/GenBank/DDBJ whole genome shotgun (WGS) entry which is preliminary data.</text>
</comment>
<evidence type="ECO:0000313" key="2">
    <source>
        <dbReference type="EMBL" id="KAK0553919.1"/>
    </source>
</evidence>
<feature type="region of interest" description="Disordered" evidence="1">
    <location>
        <begin position="206"/>
        <end position="239"/>
    </location>
</feature>
<sequence length="239" mass="25503">MDMSYRHPAPQAKNYGPNMRSDKGKAPNRPQQSASSAPQESAQSTSGPSSASASDSAESWWHAPQSLENPTAPRTPANPQFLRRDGPAREDSKGAHTGSAAAGAVSREEEARRARLAQQRQATYFRRVTGSAAPTGSAAVPTASVSASGPRPGMISRWSTIGTFVLSVGLGGWMVLWCDFGDREHVFSPLRRMIFASSSRISSEEQVWLQRGSTAATSPASDSGPAGPRPDEAERPRLR</sequence>
<evidence type="ECO:0000313" key="3">
    <source>
        <dbReference type="Proteomes" id="UP001176517"/>
    </source>
</evidence>
<accession>A0AAN6GRD9</accession>
<feature type="compositionally biased region" description="Polar residues" evidence="1">
    <location>
        <begin position="206"/>
        <end position="221"/>
    </location>
</feature>
<dbReference type="AlphaFoldDB" id="A0AAN6GRD9"/>
<organism evidence="2 3">
    <name type="scientific">Tilletia horrida</name>
    <dbReference type="NCBI Taxonomy" id="155126"/>
    <lineage>
        <taxon>Eukaryota</taxon>
        <taxon>Fungi</taxon>
        <taxon>Dikarya</taxon>
        <taxon>Basidiomycota</taxon>
        <taxon>Ustilaginomycotina</taxon>
        <taxon>Exobasidiomycetes</taxon>
        <taxon>Tilletiales</taxon>
        <taxon>Tilletiaceae</taxon>
        <taxon>Tilletia</taxon>
    </lineage>
</organism>
<dbReference type="EMBL" id="JAPDMZ010000044">
    <property type="protein sequence ID" value="KAK0553919.1"/>
    <property type="molecule type" value="Genomic_DNA"/>
</dbReference>
<feature type="compositionally biased region" description="Low complexity" evidence="1">
    <location>
        <begin position="27"/>
        <end position="59"/>
    </location>
</feature>
<feature type="compositionally biased region" description="Low complexity" evidence="1">
    <location>
        <begin position="135"/>
        <end position="150"/>
    </location>
</feature>
<feature type="compositionally biased region" description="Basic and acidic residues" evidence="1">
    <location>
        <begin position="229"/>
        <end position="239"/>
    </location>
</feature>
<proteinExistence type="predicted"/>
<name>A0AAN6GRD9_9BASI</name>
<dbReference type="Proteomes" id="UP001176517">
    <property type="component" value="Unassembled WGS sequence"/>
</dbReference>
<protein>
    <submittedName>
        <fullName evidence="2">Uncharacterized protein</fullName>
    </submittedName>
</protein>
<feature type="region of interest" description="Disordered" evidence="1">
    <location>
        <begin position="1"/>
        <end position="151"/>
    </location>
</feature>
<reference evidence="2" key="1">
    <citation type="journal article" date="2023" name="PhytoFront">
        <title>Draft Genome Resources of Seven Strains of Tilletia horrida, Causal Agent of Kernel Smut of Rice.</title>
        <authorList>
            <person name="Khanal S."/>
            <person name="Antony Babu S."/>
            <person name="Zhou X.G."/>
        </authorList>
    </citation>
    <scope>NUCLEOTIDE SEQUENCE</scope>
    <source>
        <strain evidence="2">TX6</strain>
    </source>
</reference>
<evidence type="ECO:0000256" key="1">
    <source>
        <dbReference type="SAM" id="MobiDB-lite"/>
    </source>
</evidence>
<keyword evidence="3" id="KW-1185">Reference proteome</keyword>